<name>A0A4Y2J269_ARAVE</name>
<comment type="caution">
    <text evidence="1">The sequence shown here is derived from an EMBL/GenBank/DDBJ whole genome shotgun (WGS) entry which is preliminary data.</text>
</comment>
<protein>
    <submittedName>
        <fullName evidence="1">Uncharacterized protein</fullName>
    </submittedName>
</protein>
<evidence type="ECO:0000313" key="2">
    <source>
        <dbReference type="Proteomes" id="UP000499080"/>
    </source>
</evidence>
<dbReference type="Proteomes" id="UP000499080">
    <property type="component" value="Unassembled WGS sequence"/>
</dbReference>
<accession>A0A4Y2J269</accession>
<dbReference type="AlphaFoldDB" id="A0A4Y2J269"/>
<organism evidence="1 2">
    <name type="scientific">Araneus ventricosus</name>
    <name type="common">Orbweaver spider</name>
    <name type="synonym">Epeira ventricosa</name>
    <dbReference type="NCBI Taxonomy" id="182803"/>
    <lineage>
        <taxon>Eukaryota</taxon>
        <taxon>Metazoa</taxon>
        <taxon>Ecdysozoa</taxon>
        <taxon>Arthropoda</taxon>
        <taxon>Chelicerata</taxon>
        <taxon>Arachnida</taxon>
        <taxon>Araneae</taxon>
        <taxon>Araneomorphae</taxon>
        <taxon>Entelegynae</taxon>
        <taxon>Araneoidea</taxon>
        <taxon>Araneidae</taxon>
        <taxon>Araneus</taxon>
    </lineage>
</organism>
<keyword evidence="2" id="KW-1185">Reference proteome</keyword>
<proteinExistence type="predicted"/>
<evidence type="ECO:0000313" key="1">
    <source>
        <dbReference type="EMBL" id="GBM84015.1"/>
    </source>
</evidence>
<dbReference type="EMBL" id="BGPR01003125">
    <property type="protein sequence ID" value="GBM84015.1"/>
    <property type="molecule type" value="Genomic_DNA"/>
</dbReference>
<reference evidence="1 2" key="1">
    <citation type="journal article" date="2019" name="Sci. Rep.">
        <title>Orb-weaving spider Araneus ventricosus genome elucidates the spidroin gene catalogue.</title>
        <authorList>
            <person name="Kono N."/>
            <person name="Nakamura H."/>
            <person name="Ohtoshi R."/>
            <person name="Moran D.A.P."/>
            <person name="Shinohara A."/>
            <person name="Yoshida Y."/>
            <person name="Fujiwara M."/>
            <person name="Mori M."/>
            <person name="Tomita M."/>
            <person name="Arakawa K."/>
        </authorList>
    </citation>
    <scope>NUCLEOTIDE SEQUENCE [LARGE SCALE GENOMIC DNA]</scope>
</reference>
<gene>
    <name evidence="1" type="ORF">AVEN_110145_1</name>
</gene>
<sequence length="135" mass="15850">MFTLCSLLTQEHSVCVEPSFGIHIPRRRAKTLVVFTRHLDLPRDEGVQFRLFHVGPFRGMAWDAYQANHPDTKSVDNVHCTRLVDAYVALLQFLYSWNREMRSKWRCECPRAWKLKVMRALSVVTRKVESGSWND</sequence>